<dbReference type="STRING" id="442562.Rumeso_03717"/>
<dbReference type="AlphaFoldDB" id="A0A017HLV8"/>
<name>A0A017HLV8_9RHOB</name>
<dbReference type="InterPro" id="IPR013783">
    <property type="entry name" value="Ig-like_fold"/>
</dbReference>
<dbReference type="HOGENOM" id="CLU_1218986_0_0_5"/>
<feature type="compositionally biased region" description="Polar residues" evidence="1">
    <location>
        <begin position="207"/>
        <end position="218"/>
    </location>
</feature>
<sequence length="227" mass="24692">MRFHLWAPGQMRLLLGIEGRADPLAMQALADGWHEVLTEAAPGTLYRFRLEDGTRVPDPASRHQPKGVHGPSEVVDPGRYSWGECRLARPALGGSGPLRAACRYLHPGGYVPRRRRALGPPRGPGRHRHPADAGGGLRRNPQLGLRWGPALRAGGGLRPSGRPQGARGRGARQGRDGLPRRGLQPLRPGRELHQRLRPRLLHLTPQDSLGATRSTTTGHRVALCAIS</sequence>
<evidence type="ECO:0000313" key="3">
    <source>
        <dbReference type="Proteomes" id="UP000019666"/>
    </source>
</evidence>
<gene>
    <name evidence="2" type="ORF">Rumeso_03717</name>
</gene>
<evidence type="ECO:0000313" key="2">
    <source>
        <dbReference type="EMBL" id="EYD74764.1"/>
    </source>
</evidence>
<accession>A0A017HLV8</accession>
<dbReference type="Gene3D" id="2.60.40.10">
    <property type="entry name" value="Immunoglobulins"/>
    <property type="match status" value="1"/>
</dbReference>
<reference evidence="2 3" key="1">
    <citation type="submission" date="2013-02" db="EMBL/GenBank/DDBJ databases">
        <authorList>
            <person name="Fiebig A."/>
            <person name="Goeker M."/>
            <person name="Klenk H.-P.P."/>
        </authorList>
    </citation>
    <scope>NUCLEOTIDE SEQUENCE [LARGE SCALE GENOMIC DNA]</scope>
    <source>
        <strain evidence="2 3">DSM 19309</strain>
    </source>
</reference>
<dbReference type="EC" id="3.2.1.141" evidence="2"/>
<proteinExistence type="predicted"/>
<comment type="caution">
    <text evidence="2">The sequence shown here is derived from an EMBL/GenBank/DDBJ whole genome shotgun (WGS) entry which is preliminary data.</text>
</comment>
<dbReference type="Proteomes" id="UP000019666">
    <property type="component" value="Unassembled WGS sequence"/>
</dbReference>
<keyword evidence="3" id="KW-1185">Reference proteome</keyword>
<evidence type="ECO:0000256" key="1">
    <source>
        <dbReference type="SAM" id="MobiDB-lite"/>
    </source>
</evidence>
<dbReference type="CDD" id="cd02853">
    <property type="entry name" value="E_set_MTHase_like_N"/>
    <property type="match status" value="1"/>
</dbReference>
<keyword evidence="2" id="KW-0378">Hydrolase</keyword>
<dbReference type="SUPFAM" id="SSF81296">
    <property type="entry name" value="E set domains"/>
    <property type="match status" value="1"/>
</dbReference>
<dbReference type="GO" id="GO:0033942">
    <property type="term" value="F:4-alpha-D-(1-&gt;4)-alpha-D-glucanotrehalose trehalohydrolase activity"/>
    <property type="evidence" value="ECO:0007669"/>
    <property type="project" value="UniProtKB-EC"/>
</dbReference>
<organism evidence="2 3">
    <name type="scientific">Rubellimicrobium mesophilum DSM 19309</name>
    <dbReference type="NCBI Taxonomy" id="442562"/>
    <lineage>
        <taxon>Bacteria</taxon>
        <taxon>Pseudomonadati</taxon>
        <taxon>Pseudomonadota</taxon>
        <taxon>Alphaproteobacteria</taxon>
        <taxon>Rhodobacterales</taxon>
        <taxon>Roseobacteraceae</taxon>
        <taxon>Rubellimicrobium</taxon>
    </lineage>
</organism>
<dbReference type="InterPro" id="IPR014756">
    <property type="entry name" value="Ig_E-set"/>
</dbReference>
<feature type="region of interest" description="Disordered" evidence="1">
    <location>
        <begin position="111"/>
        <end position="227"/>
    </location>
</feature>
<keyword evidence="2" id="KW-0326">Glycosidase</keyword>
<feature type="region of interest" description="Disordered" evidence="1">
    <location>
        <begin position="56"/>
        <end position="75"/>
    </location>
</feature>
<dbReference type="PATRIC" id="fig|442562.3.peg.3664"/>
<dbReference type="EMBL" id="AOSK01000108">
    <property type="protein sequence ID" value="EYD74764.1"/>
    <property type="molecule type" value="Genomic_DNA"/>
</dbReference>
<protein>
    <submittedName>
        <fullName evidence="2">Malto-oligosyltrehalose trehalohydrolase</fullName>
        <ecNumber evidence="2">3.2.1.141</ecNumber>
    </submittedName>
</protein>